<accession>A0ABD3F1V7</accession>
<evidence type="ECO:0000313" key="2">
    <source>
        <dbReference type="Proteomes" id="UP001632037"/>
    </source>
</evidence>
<dbReference type="EMBL" id="JBIMZQ010000045">
    <property type="protein sequence ID" value="KAL3659606.1"/>
    <property type="molecule type" value="Genomic_DNA"/>
</dbReference>
<keyword evidence="2" id="KW-1185">Reference proteome</keyword>
<dbReference type="Proteomes" id="UP001632037">
    <property type="component" value="Unassembled WGS sequence"/>
</dbReference>
<proteinExistence type="predicted"/>
<evidence type="ECO:0000313" key="1">
    <source>
        <dbReference type="EMBL" id="KAL3659606.1"/>
    </source>
</evidence>
<sequence>MFWALDPPARRNMMKLLCAIVGVAETTFEVSIDNGGPLADSEAPVHVLVVVPETAGDPKSESSATDRMIKEIYETTVLKKCKIYYHSQMNSTNDQELLQALGIRMNEVRFPVGTNSEVARARGQ</sequence>
<organism evidence="1 2">
    <name type="scientific">Phytophthora oleae</name>
    <dbReference type="NCBI Taxonomy" id="2107226"/>
    <lineage>
        <taxon>Eukaryota</taxon>
        <taxon>Sar</taxon>
        <taxon>Stramenopiles</taxon>
        <taxon>Oomycota</taxon>
        <taxon>Peronosporomycetes</taxon>
        <taxon>Peronosporales</taxon>
        <taxon>Peronosporaceae</taxon>
        <taxon>Phytophthora</taxon>
    </lineage>
</organism>
<name>A0ABD3F1V7_9STRA</name>
<reference evidence="1 2" key="1">
    <citation type="submission" date="2024-09" db="EMBL/GenBank/DDBJ databases">
        <title>Genome sequencing and assembly of Phytophthora oleae, isolate VK10A, causative agent of rot of olive drupes.</title>
        <authorList>
            <person name="Conti Taguali S."/>
            <person name="Riolo M."/>
            <person name="La Spada F."/>
            <person name="Cacciola S.O."/>
            <person name="Dionisio G."/>
        </authorList>
    </citation>
    <scope>NUCLEOTIDE SEQUENCE [LARGE SCALE GENOMIC DNA]</scope>
    <source>
        <strain evidence="1 2">VK10A</strain>
    </source>
</reference>
<gene>
    <name evidence="1" type="ORF">V7S43_015283</name>
</gene>
<comment type="caution">
    <text evidence="1">The sequence shown here is derived from an EMBL/GenBank/DDBJ whole genome shotgun (WGS) entry which is preliminary data.</text>
</comment>
<protein>
    <submittedName>
        <fullName evidence="1">Uncharacterized protein</fullName>
    </submittedName>
</protein>
<dbReference type="AlphaFoldDB" id="A0ABD3F1V7"/>